<keyword evidence="16" id="KW-1185">Reference proteome</keyword>
<dbReference type="Proteomes" id="UP001316803">
    <property type="component" value="Unassembled WGS sequence"/>
</dbReference>
<dbReference type="EMBL" id="JAKLMC020000012">
    <property type="protein sequence ID" value="KAK5953058.1"/>
    <property type="molecule type" value="Genomic_DNA"/>
</dbReference>
<evidence type="ECO:0000313" key="16">
    <source>
        <dbReference type="Proteomes" id="UP001316803"/>
    </source>
</evidence>
<dbReference type="Pfam" id="PF18132">
    <property type="entry name" value="Tyrosinase_C"/>
    <property type="match status" value="1"/>
</dbReference>
<dbReference type="Pfam" id="PF00264">
    <property type="entry name" value="Tyrosinase"/>
    <property type="match status" value="1"/>
</dbReference>
<name>A0AAN8EDQ9_9EURO</name>
<evidence type="ECO:0000256" key="4">
    <source>
        <dbReference type="ARBA" id="ARBA00022723"/>
    </source>
</evidence>
<feature type="region of interest" description="Disordered" evidence="11">
    <location>
        <begin position="606"/>
        <end position="656"/>
    </location>
</feature>
<dbReference type="PRINTS" id="PR00092">
    <property type="entry name" value="TYROSINASE"/>
</dbReference>
<dbReference type="InterPro" id="IPR013087">
    <property type="entry name" value="Znf_C2H2_type"/>
</dbReference>
<feature type="domain" description="Tyrosinase copper-binding" evidence="14">
    <location>
        <begin position="313"/>
        <end position="324"/>
    </location>
</feature>
<dbReference type="GO" id="GO:0046872">
    <property type="term" value="F:metal ion binding"/>
    <property type="evidence" value="ECO:0007669"/>
    <property type="project" value="UniProtKB-KW"/>
</dbReference>
<evidence type="ECO:0000256" key="2">
    <source>
        <dbReference type="ARBA" id="ARBA00009928"/>
    </source>
</evidence>
<evidence type="ECO:0000256" key="6">
    <source>
        <dbReference type="ARBA" id="ARBA00023008"/>
    </source>
</evidence>
<gene>
    <name evidence="15" type="ORF">OHC33_005626</name>
</gene>
<feature type="domain" description="Tyrosinase copper-binding" evidence="13">
    <location>
        <begin position="108"/>
        <end position="125"/>
    </location>
</feature>
<evidence type="ECO:0000256" key="12">
    <source>
        <dbReference type="SAM" id="SignalP"/>
    </source>
</evidence>
<keyword evidence="6" id="KW-0186">Copper</keyword>
<comment type="caution">
    <text evidence="15">The sequence shown here is derived from an EMBL/GenBank/DDBJ whole genome shotgun (WGS) entry which is preliminary data.</text>
</comment>
<keyword evidence="4" id="KW-0479">Metal-binding</keyword>
<evidence type="ECO:0000256" key="1">
    <source>
        <dbReference type="ARBA" id="ARBA00001973"/>
    </source>
</evidence>
<evidence type="ECO:0000259" key="14">
    <source>
        <dbReference type="PROSITE" id="PS00498"/>
    </source>
</evidence>
<evidence type="ECO:0000313" key="15">
    <source>
        <dbReference type="EMBL" id="KAK5953058.1"/>
    </source>
</evidence>
<dbReference type="InterPro" id="IPR008922">
    <property type="entry name" value="Di-copper_centre_dom_sf"/>
</dbReference>
<dbReference type="PANTHER" id="PTHR11474:SF76">
    <property type="entry name" value="SHKT DOMAIN-CONTAINING PROTEIN"/>
    <property type="match status" value="1"/>
</dbReference>
<keyword evidence="7" id="KW-0503">Monooxygenase</keyword>
<feature type="compositionally biased region" description="Basic residues" evidence="11">
    <location>
        <begin position="641"/>
        <end position="656"/>
    </location>
</feature>
<evidence type="ECO:0000256" key="8">
    <source>
        <dbReference type="ARBA" id="ARBA00023101"/>
    </source>
</evidence>
<feature type="chain" id="PRO_5042931998" description="tyrosinase" evidence="12">
    <location>
        <begin position="25"/>
        <end position="737"/>
    </location>
</feature>
<organism evidence="15 16">
    <name type="scientific">Knufia fluminis</name>
    <dbReference type="NCBI Taxonomy" id="191047"/>
    <lineage>
        <taxon>Eukaryota</taxon>
        <taxon>Fungi</taxon>
        <taxon>Dikarya</taxon>
        <taxon>Ascomycota</taxon>
        <taxon>Pezizomycotina</taxon>
        <taxon>Eurotiomycetes</taxon>
        <taxon>Chaetothyriomycetidae</taxon>
        <taxon>Chaetothyriales</taxon>
        <taxon>Trichomeriaceae</taxon>
        <taxon>Knufia</taxon>
    </lineage>
</organism>
<keyword evidence="8" id="KW-0470">Melanin biosynthesis</keyword>
<evidence type="ECO:0000256" key="9">
    <source>
        <dbReference type="ARBA" id="ARBA00048233"/>
    </source>
</evidence>
<evidence type="ECO:0000256" key="7">
    <source>
        <dbReference type="ARBA" id="ARBA00023033"/>
    </source>
</evidence>
<proteinExistence type="inferred from homology"/>
<dbReference type="InterPro" id="IPR002227">
    <property type="entry name" value="Tyrosinase_Cu-bd"/>
</dbReference>
<evidence type="ECO:0000256" key="11">
    <source>
        <dbReference type="SAM" id="MobiDB-lite"/>
    </source>
</evidence>
<comment type="similarity">
    <text evidence="2">Belongs to the tyrosinase family.</text>
</comment>
<sequence>MRSIWCPIVTGAVTLLSLATTSNTIQVTGATSGFDATFRARPIRQEINVLASSGDASWDLYVLALQRFQDVSADDPLSYFQIAGIHGYPKRPWDGVSGTGKEVGFCMHTSVLFPLWHRPYLALYEQMLSYHAQTIAEQYPLLLGDQYRTAASKLRIPYFDWAITPGLPDVLTLPILSVNTPDGIRNISNPLLQYTFPMDMLASGYFSSMWNAPNIPQQPNTVRQYDSVTGQSNEIAAWGPLIAGSAVRLSEVYTLLSDTANYTAFSLYHGNRPGPDIEGIHNDVHIGIGGLMSNGSQQTAKGHMTVTSLSAFDPVFWLHHANVDRLVALWQAIHPNEYVQPTVNKVGTYYLANGSIDTADTPLAPFHDDDATSMWTAAKARDITVFGYTYPELVNTNISASELQKVVTQKVNELYAPGGHSNGTFRARSRRSANIAQAMSHVHADTAPQLGVNNMDIQWHLRISIEAGTDQNSLSVFLFIGQPPADVNHWPAASNLIGLHTPYLTGGSFETSDAAQQIDIPCSHTIAAAVSRGVLSSTSSDDVVPFLEQNLVAKVIDQAGAGLDAASVPGIKVSILSRNVEPRKTLSDFPIQERIGALELNVKERRKEHNAKQYKRSREVQLERWREKNRRKSEAFGKNSRDKKKANHRRSRAKTKKEKKWRCGICGVKCTGPWELNRHNDSKRHKLQAEQAAGGELNLRCEVCDKPSILECDLMRHEKTKRHLERLAAAAADMDEE</sequence>
<dbReference type="InterPro" id="IPR036236">
    <property type="entry name" value="Znf_C2H2_sf"/>
</dbReference>
<dbReference type="InterPro" id="IPR050316">
    <property type="entry name" value="Tyrosinase/Hemocyanin"/>
</dbReference>
<dbReference type="PANTHER" id="PTHR11474">
    <property type="entry name" value="TYROSINASE FAMILY MEMBER"/>
    <property type="match status" value="1"/>
</dbReference>
<dbReference type="PROSITE" id="PS00498">
    <property type="entry name" value="TYROSINASE_2"/>
    <property type="match status" value="1"/>
</dbReference>
<feature type="compositionally biased region" description="Basic and acidic residues" evidence="11">
    <location>
        <begin position="606"/>
        <end position="626"/>
    </location>
</feature>
<keyword evidence="5" id="KW-0560">Oxidoreductase</keyword>
<protein>
    <recommendedName>
        <fullName evidence="3">tyrosinase</fullName>
        <ecNumber evidence="3">1.14.18.1</ecNumber>
    </recommendedName>
</protein>
<dbReference type="EC" id="1.14.18.1" evidence="3"/>
<dbReference type="SUPFAM" id="SSF48056">
    <property type="entry name" value="Di-copper centre-containing domain"/>
    <property type="match status" value="1"/>
</dbReference>
<dbReference type="Gene3D" id="3.30.160.60">
    <property type="entry name" value="Classic Zinc Finger"/>
    <property type="match status" value="1"/>
</dbReference>
<comment type="catalytic activity">
    <reaction evidence="9">
        <text>2 L-dopa + O2 = 2 L-dopaquinone + 2 H2O</text>
        <dbReference type="Rhea" id="RHEA:34287"/>
        <dbReference type="ChEBI" id="CHEBI:15377"/>
        <dbReference type="ChEBI" id="CHEBI:15379"/>
        <dbReference type="ChEBI" id="CHEBI:57504"/>
        <dbReference type="ChEBI" id="CHEBI:57924"/>
        <dbReference type="EC" id="1.14.18.1"/>
    </reaction>
</comment>
<comment type="cofactor">
    <cofactor evidence="1">
        <name>Cu(2+)</name>
        <dbReference type="ChEBI" id="CHEBI:29036"/>
    </cofactor>
</comment>
<accession>A0AAN8EDQ9</accession>
<comment type="catalytic activity">
    <reaction evidence="10">
        <text>L-tyrosine + O2 = L-dopaquinone + H2O</text>
        <dbReference type="Rhea" id="RHEA:18117"/>
        <dbReference type="ChEBI" id="CHEBI:15377"/>
        <dbReference type="ChEBI" id="CHEBI:15379"/>
        <dbReference type="ChEBI" id="CHEBI:57924"/>
        <dbReference type="ChEBI" id="CHEBI:58315"/>
        <dbReference type="EC" id="1.14.18.1"/>
    </reaction>
</comment>
<evidence type="ECO:0000259" key="13">
    <source>
        <dbReference type="PROSITE" id="PS00497"/>
    </source>
</evidence>
<evidence type="ECO:0000256" key="10">
    <source>
        <dbReference type="ARBA" id="ARBA00048881"/>
    </source>
</evidence>
<dbReference type="AlphaFoldDB" id="A0AAN8EDQ9"/>
<dbReference type="SUPFAM" id="SSF57667">
    <property type="entry name" value="beta-beta-alpha zinc fingers"/>
    <property type="match status" value="1"/>
</dbReference>
<feature type="signal peptide" evidence="12">
    <location>
        <begin position="1"/>
        <end position="24"/>
    </location>
</feature>
<reference evidence="15 16" key="1">
    <citation type="submission" date="2022-12" db="EMBL/GenBank/DDBJ databases">
        <title>Genomic features and morphological characterization of a novel Knufia sp. strain isolated from spacecraft assembly facility.</title>
        <authorList>
            <person name="Teixeira M."/>
            <person name="Chander A.M."/>
            <person name="Stajich J.E."/>
            <person name="Venkateswaran K."/>
        </authorList>
    </citation>
    <scope>NUCLEOTIDE SEQUENCE [LARGE SCALE GENOMIC DNA]</scope>
    <source>
        <strain evidence="15 16">FJI-L2-BK-P2</strain>
    </source>
</reference>
<dbReference type="Gene3D" id="1.10.1280.10">
    <property type="entry name" value="Di-copper center containing domain from catechol oxidase"/>
    <property type="match status" value="1"/>
</dbReference>
<keyword evidence="12" id="KW-0732">Signal</keyword>
<evidence type="ECO:0000256" key="3">
    <source>
        <dbReference type="ARBA" id="ARBA00011906"/>
    </source>
</evidence>
<dbReference type="PROSITE" id="PS00497">
    <property type="entry name" value="TYROSINASE_1"/>
    <property type="match status" value="1"/>
</dbReference>
<evidence type="ECO:0000256" key="5">
    <source>
        <dbReference type="ARBA" id="ARBA00023002"/>
    </source>
</evidence>
<dbReference type="InterPro" id="IPR041640">
    <property type="entry name" value="Tyrosinase_C"/>
</dbReference>
<dbReference type="SMART" id="SM00355">
    <property type="entry name" value="ZnF_C2H2"/>
    <property type="match status" value="2"/>
</dbReference>
<dbReference type="GO" id="GO:0004503">
    <property type="term" value="F:tyrosinase activity"/>
    <property type="evidence" value="ECO:0007669"/>
    <property type="project" value="UniProtKB-EC"/>
</dbReference>
<dbReference type="GO" id="GO:0042438">
    <property type="term" value="P:melanin biosynthetic process"/>
    <property type="evidence" value="ECO:0007669"/>
    <property type="project" value="UniProtKB-KW"/>
</dbReference>